<gene>
    <name evidence="5" type="ORF">C7S18_13420</name>
</gene>
<evidence type="ECO:0000256" key="3">
    <source>
        <dbReference type="SAM" id="Phobius"/>
    </source>
</evidence>
<dbReference type="Gene3D" id="1.10.10.10">
    <property type="entry name" value="Winged helix-like DNA-binding domain superfamily/Winged helix DNA-binding domain"/>
    <property type="match status" value="1"/>
</dbReference>
<feature type="DNA-binding region" description="OmpR/PhoB-type" evidence="2">
    <location>
        <begin position="13"/>
        <end position="111"/>
    </location>
</feature>
<dbReference type="RefSeq" id="WP_106892049.1">
    <property type="nucleotide sequence ID" value="NZ_CP027860.1"/>
</dbReference>
<protein>
    <recommendedName>
        <fullName evidence="4">OmpR/PhoB-type domain-containing protein</fullName>
    </recommendedName>
</protein>
<dbReference type="OrthoDB" id="1971692at2"/>
<dbReference type="InterPro" id="IPR036388">
    <property type="entry name" value="WH-like_DNA-bd_sf"/>
</dbReference>
<organism evidence="5 6">
    <name type="scientific">Ahniella affigens</name>
    <dbReference type="NCBI Taxonomy" id="2021234"/>
    <lineage>
        <taxon>Bacteria</taxon>
        <taxon>Pseudomonadati</taxon>
        <taxon>Pseudomonadota</taxon>
        <taxon>Gammaproteobacteria</taxon>
        <taxon>Lysobacterales</taxon>
        <taxon>Rhodanobacteraceae</taxon>
        <taxon>Ahniella</taxon>
    </lineage>
</organism>
<dbReference type="GO" id="GO:0006355">
    <property type="term" value="P:regulation of DNA-templated transcription"/>
    <property type="evidence" value="ECO:0007669"/>
    <property type="project" value="InterPro"/>
</dbReference>
<dbReference type="InterPro" id="IPR011659">
    <property type="entry name" value="WD40"/>
</dbReference>
<dbReference type="KEGG" id="xba:C7S18_13420"/>
<keyword evidence="1 2" id="KW-0238">DNA-binding</keyword>
<proteinExistence type="predicted"/>
<sequence length="719" mass="79640">MTSETPLRGATTRNRIVVGAFQFDPLAQTLSIGEVSTPLSFRATQVLQRLADANGRPVTRSDLLQFAWPGQLPTDLALSQVIVELRKALNDSAKDAKLLVTVPRIGYRLAVLDKVQDQVAERDEQLKLGADSARDVSPNNIRIFSRRLLSISRVIWAVFIVALAALSWWLWQRPGPAIVASGGLPRQVMPEAITFSDDTDRMPSLGSDGNTLAYVRHNGTAQQIHVLGIKTGADSKLTQNSHDRWPRVSPDNRSVAFLRNSPSPNSSELRVSPSSGGESQLIANGTFLGSLAWMPDALSVLVAVQNERAISLQQVQIATGEMAPPDHWPGIRTLQWASDPELSPSGNRIAVRTSKDPDGPISAFDSNATQPIWRSPPGRLVVGYSWLSERELIVSAQDLGRNGLWLVPLDGGDWQWLRQEPLSRISVNAGTLVFPRRVAAVSLYRVDAQPRPATMIAGSAFDSYAPRFADENGALLFLSDRTGSEQFWMWSEQDRERQLSRLDNATVLAFDVDRKQHRVCYVTRDQDGFTGWIGDSQFQSHYSFALENWETVRAVSFYDQGLAVLGANQDQIDGLFYMTPTSGAQLLYAGATLRTLQSNSRGRLYAWRSQDKQVLEWDHGAREWRGTDVIVDNPQHWRATDAGIVVTQRMPGEAGFEFSEYVGGKRTRLATTWPHQAAPTQIDVLGEQIVTSAPASFDMNLMRLDVGALLRPEKDRDPP</sequence>
<accession>A0A2P1PTF7</accession>
<dbReference type="SUPFAM" id="SSF82171">
    <property type="entry name" value="DPP6 N-terminal domain-like"/>
    <property type="match status" value="1"/>
</dbReference>
<feature type="domain" description="OmpR/PhoB-type" evidence="4">
    <location>
        <begin position="13"/>
        <end position="111"/>
    </location>
</feature>
<dbReference type="InterPro" id="IPR011042">
    <property type="entry name" value="6-blade_b-propeller_TolB-like"/>
</dbReference>
<evidence type="ECO:0000313" key="6">
    <source>
        <dbReference type="Proteomes" id="UP000241074"/>
    </source>
</evidence>
<reference evidence="5 6" key="1">
    <citation type="submission" date="2018-03" db="EMBL/GenBank/DDBJ databases">
        <title>Ahniella affigens gen. nov., sp. nov., a gammaproteobacterium isolated from sandy soil near a stream.</title>
        <authorList>
            <person name="Ko Y."/>
            <person name="Kim J.-H."/>
        </authorList>
    </citation>
    <scope>NUCLEOTIDE SEQUENCE [LARGE SCALE GENOMIC DNA]</scope>
    <source>
        <strain evidence="5 6">D13</strain>
    </source>
</reference>
<dbReference type="EMBL" id="CP027860">
    <property type="protein sequence ID" value="AVP98129.1"/>
    <property type="molecule type" value="Genomic_DNA"/>
</dbReference>
<dbReference type="AlphaFoldDB" id="A0A2P1PTF7"/>
<dbReference type="PROSITE" id="PS51755">
    <property type="entry name" value="OMPR_PHOB"/>
    <property type="match status" value="1"/>
</dbReference>
<evidence type="ECO:0000313" key="5">
    <source>
        <dbReference type="EMBL" id="AVP98129.1"/>
    </source>
</evidence>
<dbReference type="InterPro" id="IPR001867">
    <property type="entry name" value="OmpR/PhoB-type_DNA-bd"/>
</dbReference>
<dbReference type="SMART" id="SM00862">
    <property type="entry name" value="Trans_reg_C"/>
    <property type="match status" value="1"/>
</dbReference>
<dbReference type="SUPFAM" id="SSF46894">
    <property type="entry name" value="C-terminal effector domain of the bipartite response regulators"/>
    <property type="match status" value="1"/>
</dbReference>
<feature type="transmembrane region" description="Helical" evidence="3">
    <location>
        <begin position="154"/>
        <end position="171"/>
    </location>
</feature>
<dbReference type="Proteomes" id="UP000241074">
    <property type="component" value="Chromosome"/>
</dbReference>
<dbReference type="Pfam" id="PF07676">
    <property type="entry name" value="PD40"/>
    <property type="match status" value="1"/>
</dbReference>
<reference evidence="5 6" key="2">
    <citation type="submission" date="2018-03" db="EMBL/GenBank/DDBJ databases">
        <authorList>
            <person name="Keele B.F."/>
        </authorList>
    </citation>
    <scope>NUCLEOTIDE SEQUENCE [LARGE SCALE GENOMIC DNA]</scope>
    <source>
        <strain evidence="5 6">D13</strain>
    </source>
</reference>
<keyword evidence="3" id="KW-1133">Transmembrane helix</keyword>
<dbReference type="GO" id="GO:0003677">
    <property type="term" value="F:DNA binding"/>
    <property type="evidence" value="ECO:0007669"/>
    <property type="project" value="UniProtKB-UniRule"/>
</dbReference>
<keyword evidence="6" id="KW-1185">Reference proteome</keyword>
<keyword evidence="3" id="KW-0812">Transmembrane</keyword>
<dbReference type="CDD" id="cd00383">
    <property type="entry name" value="trans_reg_C"/>
    <property type="match status" value="1"/>
</dbReference>
<evidence type="ECO:0000256" key="1">
    <source>
        <dbReference type="ARBA" id="ARBA00023125"/>
    </source>
</evidence>
<evidence type="ECO:0000259" key="4">
    <source>
        <dbReference type="PROSITE" id="PS51755"/>
    </source>
</evidence>
<name>A0A2P1PTF7_9GAMM</name>
<dbReference type="GO" id="GO:0000160">
    <property type="term" value="P:phosphorelay signal transduction system"/>
    <property type="evidence" value="ECO:0007669"/>
    <property type="project" value="InterPro"/>
</dbReference>
<evidence type="ECO:0000256" key="2">
    <source>
        <dbReference type="PROSITE-ProRule" id="PRU01091"/>
    </source>
</evidence>
<dbReference type="InterPro" id="IPR016032">
    <property type="entry name" value="Sig_transdc_resp-reg_C-effctor"/>
</dbReference>
<dbReference type="Gene3D" id="2.120.10.30">
    <property type="entry name" value="TolB, C-terminal domain"/>
    <property type="match status" value="1"/>
</dbReference>
<keyword evidence="3" id="KW-0472">Membrane</keyword>
<dbReference type="Pfam" id="PF00486">
    <property type="entry name" value="Trans_reg_C"/>
    <property type="match status" value="1"/>
</dbReference>